<keyword evidence="3" id="KW-1185">Reference proteome</keyword>
<dbReference type="AlphaFoldDB" id="A0AAN9KIW7"/>
<evidence type="ECO:0000313" key="3">
    <source>
        <dbReference type="Proteomes" id="UP001359559"/>
    </source>
</evidence>
<reference evidence="2 3" key="1">
    <citation type="submission" date="2024-01" db="EMBL/GenBank/DDBJ databases">
        <title>The genomes of 5 underutilized Papilionoideae crops provide insights into root nodulation and disease resistance.</title>
        <authorList>
            <person name="Yuan L."/>
        </authorList>
    </citation>
    <scope>NUCLEOTIDE SEQUENCE [LARGE SCALE GENOMIC DNA]</scope>
    <source>
        <strain evidence="2">LY-2023</strain>
        <tissue evidence="2">Leaf</tissue>
    </source>
</reference>
<evidence type="ECO:0000313" key="2">
    <source>
        <dbReference type="EMBL" id="KAK7318420.1"/>
    </source>
</evidence>
<accession>A0AAN9KIW7</accession>
<name>A0AAN9KIW7_CLITE</name>
<protein>
    <submittedName>
        <fullName evidence="2">Uncharacterized protein</fullName>
    </submittedName>
</protein>
<sequence length="74" mass="8309">MAFCHVMRSRAEVNRYNSKQDLLCLVGIPFGDACAKEHFESIVGKGEPRQCLIKGPLQNSKGSKWDGKRKKEEG</sequence>
<gene>
    <name evidence="2" type="ORF">RJT34_03120</name>
</gene>
<feature type="compositionally biased region" description="Basic and acidic residues" evidence="1">
    <location>
        <begin position="63"/>
        <end position="74"/>
    </location>
</feature>
<organism evidence="2 3">
    <name type="scientific">Clitoria ternatea</name>
    <name type="common">Butterfly pea</name>
    <dbReference type="NCBI Taxonomy" id="43366"/>
    <lineage>
        <taxon>Eukaryota</taxon>
        <taxon>Viridiplantae</taxon>
        <taxon>Streptophyta</taxon>
        <taxon>Embryophyta</taxon>
        <taxon>Tracheophyta</taxon>
        <taxon>Spermatophyta</taxon>
        <taxon>Magnoliopsida</taxon>
        <taxon>eudicotyledons</taxon>
        <taxon>Gunneridae</taxon>
        <taxon>Pentapetalae</taxon>
        <taxon>rosids</taxon>
        <taxon>fabids</taxon>
        <taxon>Fabales</taxon>
        <taxon>Fabaceae</taxon>
        <taxon>Papilionoideae</taxon>
        <taxon>50 kb inversion clade</taxon>
        <taxon>NPAAA clade</taxon>
        <taxon>indigoferoid/millettioid clade</taxon>
        <taxon>Phaseoleae</taxon>
        <taxon>Clitoria</taxon>
    </lineage>
</organism>
<comment type="caution">
    <text evidence="2">The sequence shown here is derived from an EMBL/GenBank/DDBJ whole genome shotgun (WGS) entry which is preliminary data.</text>
</comment>
<evidence type="ECO:0000256" key="1">
    <source>
        <dbReference type="SAM" id="MobiDB-lite"/>
    </source>
</evidence>
<proteinExistence type="predicted"/>
<dbReference type="Proteomes" id="UP001359559">
    <property type="component" value="Unassembled WGS sequence"/>
</dbReference>
<dbReference type="EMBL" id="JAYKXN010000001">
    <property type="protein sequence ID" value="KAK7318420.1"/>
    <property type="molecule type" value="Genomic_DNA"/>
</dbReference>
<feature type="region of interest" description="Disordered" evidence="1">
    <location>
        <begin position="53"/>
        <end position="74"/>
    </location>
</feature>